<evidence type="ECO:0000256" key="1">
    <source>
        <dbReference type="SAM" id="MobiDB-lite"/>
    </source>
</evidence>
<sequence>MDMFNAPDMAGIAHQLTPKVTAGDANAPATGGTGLPQYSWGFDPATNSWGYFMKKAGSTSDQIGRKAGDKQISYAAPKNDAASMQQQALQHLLDTQVVANAPATTAATTPAATPNVAGSGIGAASISSSGRGGGGNSYDGGTIGNGGIADVYGGMSSGSNPDWGATNQSLDNAKAAVDKIAAKYKLSENLTNKLSNFLGLDTAAQTTAKLDNMNIQQGSAIGYSPEGGIDPATAAQARAGLVDAMGPPASASSYSYSPDSEAMGPPASAANASDSNGAQVGAGPASPMSADPATVAQSRPANWGSDEASYTGPSQNSYASNYSAPDGSDNGNGGHYSESRSGDGGDSGGDSTSSGSAPGGGAATGGLAEASKISHSRFAVGGDVAGLHAVASLPPRMVRGEGDGQSDSIPVKMDDGGDGRLADNEFVVPADAVSALGSGSSEAGARALYAMVDRIRQQAHGTKQQAKPVDPSKVLAA</sequence>
<reference evidence="3" key="1">
    <citation type="submission" date="2020-05" db="EMBL/GenBank/DDBJ databases">
        <authorList>
            <person name="Chiriac C."/>
            <person name="Salcher M."/>
            <person name="Ghai R."/>
            <person name="Kavagutti S V."/>
        </authorList>
    </citation>
    <scope>NUCLEOTIDE SEQUENCE</scope>
</reference>
<feature type="compositionally biased region" description="Polar residues" evidence="1">
    <location>
        <begin position="311"/>
        <end position="323"/>
    </location>
</feature>
<protein>
    <submittedName>
        <fullName evidence="3">Uncharacterized protein</fullName>
    </submittedName>
</protein>
<gene>
    <name evidence="3" type="ORF">UFOVP228_94</name>
    <name evidence="2" type="ORF">UFOVP47_8</name>
</gene>
<dbReference type="EMBL" id="LR798273">
    <property type="protein sequence ID" value="CAB5219599.1"/>
    <property type="molecule type" value="Genomic_DNA"/>
</dbReference>
<feature type="region of interest" description="Disordered" evidence="1">
    <location>
        <begin position="458"/>
        <end position="477"/>
    </location>
</feature>
<feature type="compositionally biased region" description="Low complexity" evidence="1">
    <location>
        <begin position="249"/>
        <end position="278"/>
    </location>
</feature>
<feature type="region of interest" description="Disordered" evidence="1">
    <location>
        <begin position="249"/>
        <end position="367"/>
    </location>
</feature>
<evidence type="ECO:0000313" key="3">
    <source>
        <dbReference type="EMBL" id="CAB5219599.1"/>
    </source>
</evidence>
<name>A0A6J7WNI5_9CAUD</name>
<proteinExistence type="predicted"/>
<organism evidence="3">
    <name type="scientific">uncultured Caudovirales phage</name>
    <dbReference type="NCBI Taxonomy" id="2100421"/>
    <lineage>
        <taxon>Viruses</taxon>
        <taxon>Duplodnaviria</taxon>
        <taxon>Heunggongvirae</taxon>
        <taxon>Uroviricota</taxon>
        <taxon>Caudoviricetes</taxon>
        <taxon>Peduoviridae</taxon>
        <taxon>Maltschvirus</taxon>
        <taxon>Maltschvirus maltsch</taxon>
    </lineage>
</organism>
<evidence type="ECO:0000313" key="2">
    <source>
        <dbReference type="EMBL" id="CAB4240779.1"/>
    </source>
</evidence>
<dbReference type="EMBL" id="LR797820">
    <property type="protein sequence ID" value="CAB4240779.1"/>
    <property type="molecule type" value="Genomic_DNA"/>
</dbReference>
<accession>A0A6J7WNI5</accession>